<dbReference type="InterPro" id="IPR009081">
    <property type="entry name" value="PP-bd_ACP"/>
</dbReference>
<keyword evidence="3" id="KW-0596">Phosphopantetheine</keyword>
<dbReference type="Proteomes" id="UP000536720">
    <property type="component" value="Unassembled WGS sequence"/>
</dbReference>
<organism evidence="6 7">
    <name type="scientific">Pseudomonas corrugata</name>
    <dbReference type="NCBI Taxonomy" id="47879"/>
    <lineage>
        <taxon>Bacteria</taxon>
        <taxon>Pseudomonadati</taxon>
        <taxon>Pseudomonadota</taxon>
        <taxon>Gammaproteobacteria</taxon>
        <taxon>Pseudomonadales</taxon>
        <taxon>Pseudomonadaceae</taxon>
        <taxon>Pseudomonas</taxon>
    </lineage>
</organism>
<evidence type="ECO:0000313" key="7">
    <source>
        <dbReference type="Proteomes" id="UP000536720"/>
    </source>
</evidence>
<dbReference type="PANTHER" id="PTHR45527:SF1">
    <property type="entry name" value="FATTY ACID SYNTHASE"/>
    <property type="match status" value="1"/>
</dbReference>
<name>A0A7Y5ZAY6_9PSED</name>
<evidence type="ECO:0000256" key="4">
    <source>
        <dbReference type="ARBA" id="ARBA00022553"/>
    </source>
</evidence>
<dbReference type="InterPro" id="IPR036736">
    <property type="entry name" value="ACP-like_sf"/>
</dbReference>
<dbReference type="RefSeq" id="WP_175364251.1">
    <property type="nucleotide sequence ID" value="NZ_JABFMR010000060.1"/>
</dbReference>
<dbReference type="SUPFAM" id="SSF47336">
    <property type="entry name" value="ACP-like"/>
    <property type="match status" value="2"/>
</dbReference>
<dbReference type="InterPro" id="IPR045851">
    <property type="entry name" value="AMP-bd_C_sf"/>
</dbReference>
<evidence type="ECO:0000256" key="1">
    <source>
        <dbReference type="ARBA" id="ARBA00001957"/>
    </source>
</evidence>
<evidence type="ECO:0000313" key="6">
    <source>
        <dbReference type="EMBL" id="NUT90302.1"/>
    </source>
</evidence>
<dbReference type="Pfam" id="PF00501">
    <property type="entry name" value="AMP-binding"/>
    <property type="match status" value="1"/>
</dbReference>
<dbReference type="GO" id="GO:0043041">
    <property type="term" value="P:amino acid activation for nonribosomal peptide biosynthetic process"/>
    <property type="evidence" value="ECO:0007669"/>
    <property type="project" value="TreeGrafter"/>
</dbReference>
<feature type="domain" description="Carrier" evidence="5">
    <location>
        <begin position="28"/>
        <end position="102"/>
    </location>
</feature>
<dbReference type="InterPro" id="IPR000873">
    <property type="entry name" value="AMP-dep_synth/lig_dom"/>
</dbReference>
<dbReference type="InterPro" id="IPR020806">
    <property type="entry name" value="PKS_PP-bd"/>
</dbReference>
<dbReference type="InterPro" id="IPR006162">
    <property type="entry name" value="Ppantetheine_attach_site"/>
</dbReference>
<dbReference type="InterPro" id="IPR020845">
    <property type="entry name" value="AMP-binding_CS"/>
</dbReference>
<reference evidence="6 7" key="1">
    <citation type="journal article" date="2020" name="Front. Plant Sci.">
        <title>Isolation of Rhizosphere Bacteria That Improve Quality and Water Stress Tolerance in Greenhouse Ornamentals.</title>
        <authorList>
            <person name="Nordstedt N.P."/>
            <person name="Jones M.L."/>
        </authorList>
    </citation>
    <scope>NUCLEOTIDE SEQUENCE [LARGE SCALE GENOMIC DNA]</scope>
    <source>
        <strain evidence="6 7">C7D2</strain>
    </source>
</reference>
<sequence>PLTTNGKLDRKALPAPDQSAVATREYEAPQGEIEAILATLWQDVLDLEQVGRHDHFFELGGHSLLAVKLIERMRQVGLSADVRVLFGQPTLAALAAAVGGVREIVVPANLIPAGCTRITPDMLPLADLDQDAIDRIVATVPGGVANVQDIYPLAPLQEGIVYHHLAAEQGDPYLQYMMFAFDSATRLDGFVQAFQAVIARHDILRTGVLWEGLAEPVQVVWREARLDVESVQLDPAAGDIAGQLHQRFDPRHYRLDIRQAPLMRLAYARDPENQRWVGILLFHHLVDDATSLAVLAAEIEAYMLGQAQRLPASVPYRNYVAQARLGVNREAHEGFFREMLGDVDEPTLPFGLLDVQGDGSAIEEVRQDVSLDLSRRVRTQARQLGVSAASLYHLAWAQVLGVVSGKEDVVFGTVLVGRMQGGEGADRALGMFINTLPLRVRLGQTSVRDGVKATHGSLTALLAHEHAALALGQRCSGVEAPMPLFSALLNYRHTTTTASVQTLAAWDGIELLGGEERTNYPLTLSVDDHGDAFSFSIMTPARIGAQRLCGYVHQALHHLVRMLEQTPEALLHQLSILPASEHEQLLEGFNATQVHYPLEQTIHSLFEAQAWRTPDALAVLHGEQGLSYRELNERANRLAHYLRGQGVTPDSRVAICVERSLDMVVGLLAILKAGGAYVPLDPAYPLDRIAYMLEDSAPLAIIAQTGTCGLLAGSSVPVIDLDSDAWRDLSIANPPAQGLTSAHLAYVLYTSGSTGKPKGVMVEHRSVVNLLCAMGDTLGMTSSDRMLALTTLGFDIAGLELYLPLLRGASMVVATRDQGRDGQSLAHLIAASGVTVAQATPASWRMLLESGWQGASGLTALCGGEALPADLAARVAARVKTLFNVYGPTETTIWSSSTRVSGQETSDSSVSIGRPIANTRFYLLDSHRHPVPVGVAGELYIGGTGVARGYLNRDDLTAERFLSDPFSAAPDARMYKTGDLGRYLPDGNIEYLGRNDDQVKLRGFRIELGEIETRLAQHPAVKEAVALVREDAPGEKRLVAYFTGYWPDETADIEDLRIHLQTLLPAYMVPTAYVRLDALPLTPNGKLDRKALPVPDLACIITRGYEAPVGETEITLAQLWAEVLNVERVGRHDHFFELGGHSLLAVSLMERMRQEGMEADVRALFEQPTLAEYAAMTEKMEIVL</sequence>
<dbReference type="FunFam" id="3.30.559.10:FF:000064">
    <property type="entry name" value="Non-ribosomal peptide synthetase OfaC"/>
    <property type="match status" value="1"/>
</dbReference>
<dbReference type="InterPro" id="IPR023213">
    <property type="entry name" value="CAT-like_dom_sf"/>
</dbReference>
<dbReference type="InterPro" id="IPR001242">
    <property type="entry name" value="Condensation_dom"/>
</dbReference>
<dbReference type="InterPro" id="IPR010071">
    <property type="entry name" value="AA_adenyl_dom"/>
</dbReference>
<dbReference type="Gene3D" id="3.30.300.30">
    <property type="match status" value="1"/>
</dbReference>
<dbReference type="InterPro" id="IPR025110">
    <property type="entry name" value="AMP-bd_C"/>
</dbReference>
<dbReference type="GO" id="GO:0005737">
    <property type="term" value="C:cytoplasm"/>
    <property type="evidence" value="ECO:0007669"/>
    <property type="project" value="TreeGrafter"/>
</dbReference>
<feature type="domain" description="Carrier" evidence="5">
    <location>
        <begin position="1107"/>
        <end position="1181"/>
    </location>
</feature>
<dbReference type="Pfam" id="PF13193">
    <property type="entry name" value="AMP-binding_C"/>
    <property type="match status" value="1"/>
</dbReference>
<dbReference type="Pfam" id="PF00550">
    <property type="entry name" value="PP-binding"/>
    <property type="match status" value="2"/>
</dbReference>
<comment type="similarity">
    <text evidence="2">Belongs to the ATP-dependent AMP-binding enzyme family.</text>
</comment>
<evidence type="ECO:0000256" key="2">
    <source>
        <dbReference type="ARBA" id="ARBA00006432"/>
    </source>
</evidence>
<dbReference type="CDD" id="cd19544">
    <property type="entry name" value="E-C_NRPS"/>
    <property type="match status" value="1"/>
</dbReference>
<dbReference type="SUPFAM" id="SSF56801">
    <property type="entry name" value="Acetyl-CoA synthetase-like"/>
    <property type="match status" value="1"/>
</dbReference>
<dbReference type="FunFam" id="3.40.50.980:FF:000001">
    <property type="entry name" value="Non-ribosomal peptide synthetase"/>
    <property type="match status" value="1"/>
</dbReference>
<dbReference type="FunFam" id="3.30.300.30:FF:000010">
    <property type="entry name" value="Enterobactin synthetase component F"/>
    <property type="match status" value="1"/>
</dbReference>
<evidence type="ECO:0000256" key="3">
    <source>
        <dbReference type="ARBA" id="ARBA00022450"/>
    </source>
</evidence>
<gene>
    <name evidence="6" type="ORF">HNO91_28095</name>
</gene>
<comment type="cofactor">
    <cofactor evidence="1">
        <name>pantetheine 4'-phosphate</name>
        <dbReference type="ChEBI" id="CHEBI:47942"/>
    </cofactor>
</comment>
<dbReference type="SUPFAM" id="SSF52777">
    <property type="entry name" value="CoA-dependent acyltransferases"/>
    <property type="match status" value="2"/>
</dbReference>
<dbReference type="CDD" id="cd12116">
    <property type="entry name" value="A_NRPS_Ta1_like"/>
    <property type="match status" value="1"/>
</dbReference>
<dbReference type="EMBL" id="JABFMR010000060">
    <property type="protein sequence ID" value="NUT90302.1"/>
    <property type="molecule type" value="Genomic_DNA"/>
</dbReference>
<dbReference type="Gene3D" id="1.10.1200.10">
    <property type="entry name" value="ACP-like"/>
    <property type="match status" value="2"/>
</dbReference>
<dbReference type="GO" id="GO:0031177">
    <property type="term" value="F:phosphopantetheine binding"/>
    <property type="evidence" value="ECO:0007669"/>
    <property type="project" value="InterPro"/>
</dbReference>
<dbReference type="Gene3D" id="3.30.559.30">
    <property type="entry name" value="Nonribosomal peptide synthetase, condensation domain"/>
    <property type="match status" value="1"/>
</dbReference>
<feature type="non-terminal residue" evidence="6">
    <location>
        <position position="1"/>
    </location>
</feature>
<dbReference type="PANTHER" id="PTHR45527">
    <property type="entry name" value="NONRIBOSOMAL PEPTIDE SYNTHETASE"/>
    <property type="match status" value="1"/>
</dbReference>
<comment type="caution">
    <text evidence="6">The sequence shown here is derived from an EMBL/GenBank/DDBJ whole genome shotgun (WGS) entry which is preliminary data.</text>
</comment>
<keyword evidence="4" id="KW-0597">Phosphoprotein</keyword>
<dbReference type="FunFam" id="3.40.50.12780:FF:000012">
    <property type="entry name" value="Non-ribosomal peptide synthetase"/>
    <property type="match status" value="1"/>
</dbReference>
<dbReference type="FunFam" id="2.30.38.10:FF:000001">
    <property type="entry name" value="Non-ribosomal peptide synthetase PvdI"/>
    <property type="match status" value="1"/>
</dbReference>
<dbReference type="PROSITE" id="PS50075">
    <property type="entry name" value="CARRIER"/>
    <property type="match status" value="2"/>
</dbReference>
<dbReference type="PROSITE" id="PS00012">
    <property type="entry name" value="PHOSPHOPANTETHEINE"/>
    <property type="match status" value="1"/>
</dbReference>
<accession>A0A7Y5ZAY6</accession>
<dbReference type="Gene3D" id="2.30.38.10">
    <property type="entry name" value="Luciferase, Domain 3"/>
    <property type="match status" value="1"/>
</dbReference>
<evidence type="ECO:0000259" key="5">
    <source>
        <dbReference type="PROSITE" id="PS50075"/>
    </source>
</evidence>
<dbReference type="Gene3D" id="3.40.50.980">
    <property type="match status" value="2"/>
</dbReference>
<dbReference type="PROSITE" id="PS00455">
    <property type="entry name" value="AMP_BINDING"/>
    <property type="match status" value="1"/>
</dbReference>
<dbReference type="GO" id="GO:0044550">
    <property type="term" value="P:secondary metabolite biosynthetic process"/>
    <property type="evidence" value="ECO:0007669"/>
    <property type="project" value="UniProtKB-ARBA"/>
</dbReference>
<dbReference type="FunFam" id="1.10.1200.10:FF:000005">
    <property type="entry name" value="Nonribosomal peptide synthetase 1"/>
    <property type="match status" value="2"/>
</dbReference>
<protein>
    <submittedName>
        <fullName evidence="6">Amino acid adenylation domain-containing protein</fullName>
    </submittedName>
</protein>
<dbReference type="Gene3D" id="3.30.559.10">
    <property type="entry name" value="Chloramphenicol acetyltransferase-like domain"/>
    <property type="match status" value="1"/>
</dbReference>
<dbReference type="SMART" id="SM00823">
    <property type="entry name" value="PKS_PP"/>
    <property type="match status" value="1"/>
</dbReference>
<dbReference type="NCBIfam" id="TIGR01733">
    <property type="entry name" value="AA-adenyl-dom"/>
    <property type="match status" value="1"/>
</dbReference>
<dbReference type="GO" id="GO:0003824">
    <property type="term" value="F:catalytic activity"/>
    <property type="evidence" value="ECO:0007669"/>
    <property type="project" value="InterPro"/>
</dbReference>
<dbReference type="Pfam" id="PF00668">
    <property type="entry name" value="Condensation"/>
    <property type="match status" value="1"/>
</dbReference>
<proteinExistence type="inferred from homology"/>
<dbReference type="AlphaFoldDB" id="A0A7Y5ZAY6"/>